<gene>
    <name evidence="2" type="ORF">COU08_04310</name>
</gene>
<organism evidence="2 3">
    <name type="scientific">Candidatus Harrisonbacteria bacterium CG10_big_fil_rev_8_21_14_0_10_42_17</name>
    <dbReference type="NCBI Taxonomy" id="1974584"/>
    <lineage>
        <taxon>Bacteria</taxon>
        <taxon>Candidatus Harrisoniibacteriota</taxon>
    </lineage>
</organism>
<sequence>MEHDSVEKKKKTKKGFLLPVFLRDAYIQVAVMGILGISALSLGIALTLLRTTSEPIIIHFIGKYGVIDYSGTKADFLNIWLIAFYIHILNILLARLWFHRNKFAAQVLVFSSLALGGLILLVIGVIVSVNQ</sequence>
<keyword evidence="1" id="KW-0472">Membrane</keyword>
<keyword evidence="1" id="KW-1133">Transmembrane helix</keyword>
<dbReference type="EMBL" id="PFBA01000035">
    <property type="protein sequence ID" value="PIT92048.1"/>
    <property type="molecule type" value="Genomic_DNA"/>
</dbReference>
<dbReference type="AlphaFoldDB" id="A0A2M6WGY2"/>
<feature type="transmembrane region" description="Helical" evidence="1">
    <location>
        <begin position="25"/>
        <end position="49"/>
    </location>
</feature>
<protein>
    <submittedName>
        <fullName evidence="2">Uncharacterized protein</fullName>
    </submittedName>
</protein>
<evidence type="ECO:0000313" key="2">
    <source>
        <dbReference type="EMBL" id="PIT92048.1"/>
    </source>
</evidence>
<dbReference type="Proteomes" id="UP000228635">
    <property type="component" value="Unassembled WGS sequence"/>
</dbReference>
<proteinExistence type="predicted"/>
<reference evidence="3" key="1">
    <citation type="submission" date="2017-09" db="EMBL/GenBank/DDBJ databases">
        <title>Depth-based differentiation of microbial function through sediment-hosted aquifers and enrichment of novel symbionts in the deep terrestrial subsurface.</title>
        <authorList>
            <person name="Probst A.J."/>
            <person name="Ladd B."/>
            <person name="Jarett J.K."/>
            <person name="Geller-Mcgrath D.E."/>
            <person name="Sieber C.M.K."/>
            <person name="Emerson J.B."/>
            <person name="Anantharaman K."/>
            <person name="Thomas B.C."/>
            <person name="Malmstrom R."/>
            <person name="Stieglmeier M."/>
            <person name="Klingl A."/>
            <person name="Woyke T."/>
            <person name="Ryan C.M."/>
            <person name="Banfield J.F."/>
        </authorList>
    </citation>
    <scope>NUCLEOTIDE SEQUENCE [LARGE SCALE GENOMIC DNA]</scope>
</reference>
<feature type="transmembrane region" description="Helical" evidence="1">
    <location>
        <begin position="104"/>
        <end position="129"/>
    </location>
</feature>
<accession>A0A2M6WGY2</accession>
<feature type="transmembrane region" description="Helical" evidence="1">
    <location>
        <begin position="77"/>
        <end position="98"/>
    </location>
</feature>
<evidence type="ECO:0000313" key="3">
    <source>
        <dbReference type="Proteomes" id="UP000228635"/>
    </source>
</evidence>
<keyword evidence="1" id="KW-0812">Transmembrane</keyword>
<comment type="caution">
    <text evidence="2">The sequence shown here is derived from an EMBL/GenBank/DDBJ whole genome shotgun (WGS) entry which is preliminary data.</text>
</comment>
<evidence type="ECO:0000256" key="1">
    <source>
        <dbReference type="SAM" id="Phobius"/>
    </source>
</evidence>
<name>A0A2M6WGY2_9BACT</name>